<dbReference type="PANTHER" id="PTHR11986:SF18">
    <property type="entry name" value="ORNITHINE AMINOTRANSFERASE, MITOCHONDRIAL"/>
    <property type="match status" value="1"/>
</dbReference>
<organism evidence="10 11">
    <name type="scientific">Euplotes crassus</name>
    <dbReference type="NCBI Taxonomy" id="5936"/>
    <lineage>
        <taxon>Eukaryota</taxon>
        <taxon>Sar</taxon>
        <taxon>Alveolata</taxon>
        <taxon>Ciliophora</taxon>
        <taxon>Intramacronucleata</taxon>
        <taxon>Spirotrichea</taxon>
        <taxon>Hypotrichia</taxon>
        <taxon>Euplotida</taxon>
        <taxon>Euplotidae</taxon>
        <taxon>Moneuplotes</taxon>
    </lineage>
</organism>
<dbReference type="GO" id="GO:0030170">
    <property type="term" value="F:pyridoxal phosphate binding"/>
    <property type="evidence" value="ECO:0007669"/>
    <property type="project" value="InterPro"/>
</dbReference>
<dbReference type="GO" id="GO:0042802">
    <property type="term" value="F:identical protein binding"/>
    <property type="evidence" value="ECO:0007669"/>
    <property type="project" value="TreeGrafter"/>
</dbReference>
<dbReference type="Gene3D" id="3.90.1150.10">
    <property type="entry name" value="Aspartate Aminotransferase, domain 1"/>
    <property type="match status" value="1"/>
</dbReference>
<keyword evidence="7 8" id="KW-0663">Pyridoxal phosphate</keyword>
<dbReference type="GO" id="GO:0010121">
    <property type="term" value="P:L-arginine catabolic process to proline via ornithine"/>
    <property type="evidence" value="ECO:0007669"/>
    <property type="project" value="TreeGrafter"/>
</dbReference>
<gene>
    <name evidence="10" type="ORF">ECRASSUSDP1_LOCUS11739</name>
</gene>
<comment type="pathway">
    <text evidence="2 9">Amino-acid biosynthesis; L-proline biosynthesis; L-glutamate 5-semialdehyde from L-ornithine: step 1/1.</text>
</comment>
<comment type="cofactor">
    <cofactor evidence="1 9">
        <name>pyridoxal 5'-phosphate</name>
        <dbReference type="ChEBI" id="CHEBI:597326"/>
    </cofactor>
</comment>
<evidence type="ECO:0000256" key="9">
    <source>
        <dbReference type="RuleBase" id="RU365036"/>
    </source>
</evidence>
<sequence length="422" mass="45775">MLSNCLSKRAGKAGVRSFASTNKEYRVMNKKYLAHNYATAEPIIARAQGSWMWDVEGKKYLDFHSGYCAANQGHSHPKIVEALVKQASICATPSRAFDNDKAAEYGELVSKTFGYDKLLPSSSGVEACESAVKLARRWGYVVKGVPDNCAEVLFPKGCFWGRSIAAISGCDDPVRYEGFGPLAPGFPLVEYDNLDALEKKLKSNPNIVAYMAEPIQGEGGVIMPADNYLSEAQKLCKKYNVLMISDEIQAGLGRAGKLLCAHNTEGYRPDIVTLGKSTSGGLLPLSMILADDDIMLTIKPGEHGNTFGGNALACAVGKAALEVILDEDLCQRSVDSGSFLLSELNKLDHPLVREARGKALFCSLELSQKGIGTKFTKALNFNGLACKNTHDNIIRLAPPLNTSKEDLTLGVEIIHKTLKEFE</sequence>
<comment type="catalytic activity">
    <reaction evidence="9">
        <text>a 2-oxocarboxylate + L-ornithine = L-glutamate 5-semialdehyde + an L-alpha-amino acid</text>
        <dbReference type="Rhea" id="RHEA:13877"/>
        <dbReference type="ChEBI" id="CHEBI:35179"/>
        <dbReference type="ChEBI" id="CHEBI:46911"/>
        <dbReference type="ChEBI" id="CHEBI:58066"/>
        <dbReference type="ChEBI" id="CHEBI:59869"/>
        <dbReference type="EC" id="2.6.1.13"/>
    </reaction>
</comment>
<evidence type="ECO:0000256" key="2">
    <source>
        <dbReference type="ARBA" id="ARBA00004998"/>
    </source>
</evidence>
<dbReference type="InterPro" id="IPR015424">
    <property type="entry name" value="PyrdxlP-dep_Trfase"/>
</dbReference>
<evidence type="ECO:0000256" key="1">
    <source>
        <dbReference type="ARBA" id="ARBA00001933"/>
    </source>
</evidence>
<keyword evidence="5 9" id="KW-0032">Aminotransferase</keyword>
<dbReference type="PANTHER" id="PTHR11986">
    <property type="entry name" value="AMINOTRANSFERASE CLASS III"/>
    <property type="match status" value="1"/>
</dbReference>
<evidence type="ECO:0000256" key="7">
    <source>
        <dbReference type="ARBA" id="ARBA00022898"/>
    </source>
</evidence>
<dbReference type="PROSITE" id="PS00600">
    <property type="entry name" value="AA_TRANSFER_CLASS_3"/>
    <property type="match status" value="1"/>
</dbReference>
<dbReference type="EC" id="2.6.1.13" evidence="4 9"/>
<comment type="similarity">
    <text evidence="3 8">Belongs to the class-III pyridoxal-phosphate-dependent aminotransferase family.</text>
</comment>
<dbReference type="InterPro" id="IPR005814">
    <property type="entry name" value="Aminotrans_3"/>
</dbReference>
<dbReference type="GO" id="GO:0005737">
    <property type="term" value="C:cytoplasm"/>
    <property type="evidence" value="ECO:0007669"/>
    <property type="project" value="TreeGrafter"/>
</dbReference>
<dbReference type="InterPro" id="IPR015421">
    <property type="entry name" value="PyrdxlP-dep_Trfase_major"/>
</dbReference>
<dbReference type="InterPro" id="IPR015422">
    <property type="entry name" value="PyrdxlP-dep_Trfase_small"/>
</dbReference>
<accession>A0AAD1UKH9</accession>
<dbReference type="EMBL" id="CAMPGE010011606">
    <property type="protein sequence ID" value="CAI2370427.1"/>
    <property type="molecule type" value="Genomic_DNA"/>
</dbReference>
<evidence type="ECO:0000256" key="6">
    <source>
        <dbReference type="ARBA" id="ARBA00022679"/>
    </source>
</evidence>
<proteinExistence type="inferred from homology"/>
<keyword evidence="6 9" id="KW-0808">Transferase</keyword>
<dbReference type="InterPro" id="IPR049704">
    <property type="entry name" value="Aminotrans_3_PPA_site"/>
</dbReference>
<dbReference type="SUPFAM" id="SSF53383">
    <property type="entry name" value="PLP-dependent transferases"/>
    <property type="match status" value="1"/>
</dbReference>
<dbReference type="AlphaFoldDB" id="A0AAD1UKH9"/>
<evidence type="ECO:0000256" key="5">
    <source>
        <dbReference type="ARBA" id="ARBA00022576"/>
    </source>
</evidence>
<keyword evidence="11" id="KW-1185">Reference proteome</keyword>
<dbReference type="Proteomes" id="UP001295684">
    <property type="component" value="Unassembled WGS sequence"/>
</dbReference>
<evidence type="ECO:0000313" key="11">
    <source>
        <dbReference type="Proteomes" id="UP001295684"/>
    </source>
</evidence>
<dbReference type="Pfam" id="PF00202">
    <property type="entry name" value="Aminotran_3"/>
    <property type="match status" value="1"/>
</dbReference>
<dbReference type="InterPro" id="IPR010164">
    <property type="entry name" value="Orn_aminotrans"/>
</dbReference>
<dbReference type="NCBIfam" id="TIGR01885">
    <property type="entry name" value="Orn_aminotrans"/>
    <property type="match status" value="1"/>
</dbReference>
<name>A0AAD1UKH9_EUPCR</name>
<dbReference type="InterPro" id="IPR050103">
    <property type="entry name" value="Class-III_PLP-dep_AT"/>
</dbReference>
<dbReference type="GO" id="GO:0004587">
    <property type="term" value="F:ornithine aminotransferase activity"/>
    <property type="evidence" value="ECO:0007669"/>
    <property type="project" value="UniProtKB-EC"/>
</dbReference>
<evidence type="ECO:0000313" key="10">
    <source>
        <dbReference type="EMBL" id="CAI2370427.1"/>
    </source>
</evidence>
<evidence type="ECO:0000256" key="8">
    <source>
        <dbReference type="RuleBase" id="RU003560"/>
    </source>
</evidence>
<reference evidence="10" key="1">
    <citation type="submission" date="2023-07" db="EMBL/GenBank/DDBJ databases">
        <authorList>
            <consortium name="AG Swart"/>
            <person name="Singh M."/>
            <person name="Singh A."/>
            <person name="Seah K."/>
            <person name="Emmerich C."/>
        </authorList>
    </citation>
    <scope>NUCLEOTIDE SEQUENCE</scope>
    <source>
        <strain evidence="10">DP1</strain>
    </source>
</reference>
<dbReference type="PIRSF" id="PIRSF000521">
    <property type="entry name" value="Transaminase_4ab_Lys_Orn"/>
    <property type="match status" value="1"/>
</dbReference>
<dbReference type="Gene3D" id="3.40.640.10">
    <property type="entry name" value="Type I PLP-dependent aspartate aminotransferase-like (Major domain)"/>
    <property type="match status" value="1"/>
</dbReference>
<dbReference type="FunFam" id="3.40.640.10:FF:000011">
    <property type="entry name" value="Ornithine aminotransferase"/>
    <property type="match status" value="1"/>
</dbReference>
<protein>
    <recommendedName>
        <fullName evidence="4 9">Ornithine aminotransferase</fullName>
        <ecNumber evidence="4 9">2.6.1.13</ecNumber>
    </recommendedName>
</protein>
<evidence type="ECO:0000256" key="4">
    <source>
        <dbReference type="ARBA" id="ARBA00012924"/>
    </source>
</evidence>
<dbReference type="GO" id="GO:0019544">
    <property type="term" value="P:L-arginine catabolic process to L-glutamate"/>
    <property type="evidence" value="ECO:0007669"/>
    <property type="project" value="TreeGrafter"/>
</dbReference>
<dbReference type="CDD" id="cd00610">
    <property type="entry name" value="OAT_like"/>
    <property type="match status" value="1"/>
</dbReference>
<comment type="caution">
    <text evidence="10">The sequence shown here is derived from an EMBL/GenBank/DDBJ whole genome shotgun (WGS) entry which is preliminary data.</text>
</comment>
<evidence type="ECO:0000256" key="3">
    <source>
        <dbReference type="ARBA" id="ARBA00008954"/>
    </source>
</evidence>